<dbReference type="EMBL" id="JACVVK020000488">
    <property type="protein sequence ID" value="KAK7471569.1"/>
    <property type="molecule type" value="Genomic_DNA"/>
</dbReference>
<sequence length="147" mass="16284">MCTAFSCGHRCANNVRVGSSVPRQDNGLTLNSSEERHRLVPLLGCSKSECDVDHMGNDSGFYVNAFVLTQCFASSVEKKLPETKMDQTQEQVSVMSAKMAVSDSFCGKALWDNGNWGLHLNRISSKHASCYYKSDHQCFFNTSQSTI</sequence>
<organism evidence="1 2">
    <name type="scientific">Batillaria attramentaria</name>
    <dbReference type="NCBI Taxonomy" id="370345"/>
    <lineage>
        <taxon>Eukaryota</taxon>
        <taxon>Metazoa</taxon>
        <taxon>Spiralia</taxon>
        <taxon>Lophotrochozoa</taxon>
        <taxon>Mollusca</taxon>
        <taxon>Gastropoda</taxon>
        <taxon>Caenogastropoda</taxon>
        <taxon>Sorbeoconcha</taxon>
        <taxon>Cerithioidea</taxon>
        <taxon>Batillariidae</taxon>
        <taxon>Batillaria</taxon>
    </lineage>
</organism>
<comment type="caution">
    <text evidence="1">The sequence shown here is derived from an EMBL/GenBank/DDBJ whole genome shotgun (WGS) entry which is preliminary data.</text>
</comment>
<protein>
    <submittedName>
        <fullName evidence="1">Uncharacterized protein</fullName>
    </submittedName>
</protein>
<proteinExistence type="predicted"/>
<dbReference type="AlphaFoldDB" id="A0ABD0JDT5"/>
<dbReference type="Proteomes" id="UP001519460">
    <property type="component" value="Unassembled WGS sequence"/>
</dbReference>
<accession>A0ABD0JDT5</accession>
<evidence type="ECO:0000313" key="2">
    <source>
        <dbReference type="Proteomes" id="UP001519460"/>
    </source>
</evidence>
<keyword evidence="2" id="KW-1185">Reference proteome</keyword>
<evidence type="ECO:0000313" key="1">
    <source>
        <dbReference type="EMBL" id="KAK7471569.1"/>
    </source>
</evidence>
<name>A0ABD0JDT5_9CAEN</name>
<gene>
    <name evidence="1" type="ORF">BaRGS_00035797</name>
</gene>
<reference evidence="1 2" key="1">
    <citation type="journal article" date="2023" name="Sci. Data">
        <title>Genome assembly of the Korean intertidal mud-creeper Batillaria attramentaria.</title>
        <authorList>
            <person name="Patra A.K."/>
            <person name="Ho P.T."/>
            <person name="Jun S."/>
            <person name="Lee S.J."/>
            <person name="Kim Y."/>
            <person name="Won Y.J."/>
        </authorList>
    </citation>
    <scope>NUCLEOTIDE SEQUENCE [LARGE SCALE GENOMIC DNA]</scope>
    <source>
        <strain evidence="1">Wonlab-2016</strain>
    </source>
</reference>